<protein>
    <recommendedName>
        <fullName evidence="2">Autotransporter domain-containing protein</fullName>
    </recommendedName>
</protein>
<evidence type="ECO:0000259" key="2">
    <source>
        <dbReference type="Pfam" id="PF03797"/>
    </source>
</evidence>
<feature type="chain" id="PRO_5002486969" description="Autotransporter domain-containing protein" evidence="1">
    <location>
        <begin position="36"/>
        <end position="463"/>
    </location>
</feature>
<evidence type="ECO:0000313" key="3">
    <source>
        <dbReference type="EMBL" id="KKB13018.1"/>
    </source>
</evidence>
<dbReference type="PATRIC" id="fig|443610.3.peg.3294"/>
<name>A0A0F5FW27_9HYPH</name>
<dbReference type="Proteomes" id="UP000033632">
    <property type="component" value="Unassembled WGS sequence"/>
</dbReference>
<reference evidence="3 4" key="1">
    <citation type="submission" date="2015-03" db="EMBL/GenBank/DDBJ databases">
        <authorList>
            <person name="Hassan Y.I."/>
            <person name="Lepp D."/>
            <person name="Li X.-Z."/>
            <person name="Zhou T."/>
        </authorList>
    </citation>
    <scope>NUCLEOTIDE SEQUENCE [LARGE SCALE GENOMIC DNA]</scope>
    <source>
        <strain evidence="3 4">BD-c194</strain>
    </source>
</reference>
<gene>
    <name evidence="3" type="ORF">VE25_04070</name>
</gene>
<feature type="signal peptide" evidence="1">
    <location>
        <begin position="1"/>
        <end position="35"/>
    </location>
</feature>
<proteinExistence type="predicted"/>
<dbReference type="InterPro" id="IPR036709">
    <property type="entry name" value="Autotransporte_beta_dom_sf"/>
</dbReference>
<feature type="domain" description="Autotransporter" evidence="2">
    <location>
        <begin position="217"/>
        <end position="389"/>
    </location>
</feature>
<dbReference type="Pfam" id="PF03797">
    <property type="entry name" value="Autotransporter"/>
    <property type="match status" value="1"/>
</dbReference>
<accession>A0A0F5FW27</accession>
<dbReference type="Gene3D" id="2.40.128.130">
    <property type="entry name" value="Autotransporter beta-domain"/>
    <property type="match status" value="1"/>
</dbReference>
<keyword evidence="4" id="KW-1185">Reference proteome</keyword>
<evidence type="ECO:0000256" key="1">
    <source>
        <dbReference type="SAM" id="SignalP"/>
    </source>
</evidence>
<keyword evidence="1" id="KW-0732">Signal</keyword>
<dbReference type="InterPro" id="IPR005546">
    <property type="entry name" value="Autotransporte_beta"/>
</dbReference>
<dbReference type="AlphaFoldDB" id="A0A0F5FW27"/>
<dbReference type="EMBL" id="JZEX01000052">
    <property type="protein sequence ID" value="KKB13018.1"/>
    <property type="molecule type" value="Genomic_DNA"/>
</dbReference>
<sequence>MVPGHRLGSEGSAGVWRRPVLALLWFMLSAVMAHAATGTVVIRQETGGDDAVFGFTSPEAALNLSIGTLDGAGEAGPIELAAGVHEIVAEDMSGAGYALTGISCSDGDSVAEPAARRALIVLNAGETVTCTFSSVNSRERTEGLVEDFLGSRANLLVGALSASNRRIDRIDGAMRADIDKAINRLIRYMPNFVGSRRVLLSTSLATLDAFAGARKASPFDAWFDVSFTLFDAASGADTSLVAVGLDYLVTPELLAGVYVQGDRFRQPANEAGRVTVSDGWLIGPYVTARLDRSLYLDVVAGTGGSFGQMATSSGAASGFDATRWLANVSLSGQWSAGNWTFTPRARFGYSEAVSQAWLDALGVPVPSVTEGSGQIAVGPGVTHRVETTEDFDIQTSVRFEGVVDVSHDAIGWSLRNPSGRIEGGLGIGFPQGANVNLTGSYDGIGAPHATRATGKVRLSLPLQ</sequence>
<evidence type="ECO:0000313" key="4">
    <source>
        <dbReference type="Proteomes" id="UP000033632"/>
    </source>
</evidence>
<dbReference type="STRING" id="443610.VE25_04070"/>
<organism evidence="3 4">
    <name type="scientific">Devosia geojensis</name>
    <dbReference type="NCBI Taxonomy" id="443610"/>
    <lineage>
        <taxon>Bacteria</taxon>
        <taxon>Pseudomonadati</taxon>
        <taxon>Pseudomonadota</taxon>
        <taxon>Alphaproteobacteria</taxon>
        <taxon>Hyphomicrobiales</taxon>
        <taxon>Devosiaceae</taxon>
        <taxon>Devosia</taxon>
    </lineage>
</organism>
<comment type="caution">
    <text evidence="3">The sequence shown here is derived from an EMBL/GenBank/DDBJ whole genome shotgun (WGS) entry which is preliminary data.</text>
</comment>
<dbReference type="SUPFAM" id="SSF103515">
    <property type="entry name" value="Autotransporter"/>
    <property type="match status" value="1"/>
</dbReference>